<dbReference type="OrthoDB" id="9768064at2"/>
<evidence type="ECO:0000313" key="2">
    <source>
        <dbReference type="EMBL" id="GAE36946.1"/>
    </source>
</evidence>
<organism evidence="2 3">
    <name type="scientific">Halalkalibacter akibai (strain ATCC 43226 / DSM 21942 / CIP 109018 / JCM 9157 / 1139)</name>
    <name type="common">Bacillus akibai</name>
    <dbReference type="NCBI Taxonomy" id="1236973"/>
    <lineage>
        <taxon>Bacteria</taxon>
        <taxon>Bacillati</taxon>
        <taxon>Bacillota</taxon>
        <taxon>Bacilli</taxon>
        <taxon>Bacillales</taxon>
        <taxon>Bacillaceae</taxon>
        <taxon>Halalkalibacter</taxon>
    </lineage>
</organism>
<protein>
    <submittedName>
        <fullName evidence="2">Lysine 2,3-aminomutase</fullName>
    </submittedName>
</protein>
<dbReference type="InterPro" id="IPR025895">
    <property type="entry name" value="LAM_C_dom"/>
</dbReference>
<evidence type="ECO:0000313" key="3">
    <source>
        <dbReference type="Proteomes" id="UP000018896"/>
    </source>
</evidence>
<name>W4QXZ2_HALA3</name>
<keyword evidence="3" id="KW-1185">Reference proteome</keyword>
<comment type="caution">
    <text evidence="2">The sequence shown here is derived from an EMBL/GenBank/DDBJ whole genome shotgun (WGS) entry which is preliminary data.</text>
</comment>
<accession>W4QXZ2</accession>
<dbReference type="AlphaFoldDB" id="W4QXZ2"/>
<dbReference type="eggNOG" id="COG1509">
    <property type="taxonomic scope" value="Bacteria"/>
</dbReference>
<dbReference type="Pfam" id="PF12544">
    <property type="entry name" value="LAM_C"/>
    <property type="match status" value="1"/>
</dbReference>
<dbReference type="EMBL" id="BAUV01000048">
    <property type="protein sequence ID" value="GAE36946.1"/>
    <property type="molecule type" value="Genomic_DNA"/>
</dbReference>
<dbReference type="GO" id="GO:0016853">
    <property type="term" value="F:isomerase activity"/>
    <property type="evidence" value="ECO:0007669"/>
    <property type="project" value="UniProtKB-KW"/>
</dbReference>
<dbReference type="STRING" id="1236973.JCM9157_4182"/>
<dbReference type="Gene3D" id="6.20.120.40">
    <property type="match status" value="1"/>
</dbReference>
<dbReference type="Proteomes" id="UP000018896">
    <property type="component" value="Unassembled WGS sequence"/>
</dbReference>
<gene>
    <name evidence="2" type="ORF">JCM9157_4182</name>
</gene>
<reference evidence="2 3" key="1">
    <citation type="journal article" date="2014" name="Genome Announc.">
        <title>Draft Genome Sequences of Three Alkaliphilic Bacillus Strains, Bacillus wakoensis JCM 9140T, Bacillus akibai JCM 9157T, and Bacillus hemicellulosilyticus JCM 9152T.</title>
        <authorList>
            <person name="Yuki M."/>
            <person name="Oshima K."/>
            <person name="Suda W."/>
            <person name="Oshida Y."/>
            <person name="Kitamura K."/>
            <person name="Iida T."/>
            <person name="Hattori M."/>
            <person name="Ohkuma M."/>
        </authorList>
    </citation>
    <scope>NUCLEOTIDE SEQUENCE [LARGE SCALE GENOMIC DNA]</scope>
    <source>
        <strain evidence="2 3">JCM 9157</strain>
    </source>
</reference>
<proteinExistence type="predicted"/>
<feature type="domain" description="Lysine-2,3-aminomutase C-terminal" evidence="1">
    <location>
        <begin position="12"/>
        <end position="126"/>
    </location>
</feature>
<sequence length="143" mass="16506">MFFLRLSLRNDVPTFVVDAPGGGGKITLQPNYLLSQSPEKVVLRNFEGVITSYPEPQGYVAGRADEYFEQTYEGFKEKQSNTGISAILQEECSTLIPNSLERNNRRLSFQQTEGYSTLKDRREKRDELKEKKYLTEIKKRTEN</sequence>
<evidence type="ECO:0000259" key="1">
    <source>
        <dbReference type="Pfam" id="PF12544"/>
    </source>
</evidence>